<dbReference type="AlphaFoldDB" id="A0A0A2V8K1"/>
<evidence type="ECO:0000313" key="18">
    <source>
        <dbReference type="Proteomes" id="UP000030106"/>
    </source>
</evidence>
<keyword evidence="10 12" id="KW-0456">Lyase</keyword>
<dbReference type="FunFam" id="3.20.20.210:FF:000001">
    <property type="entry name" value="Uroporphyrinogen decarboxylase"/>
    <property type="match status" value="1"/>
</dbReference>
<dbReference type="GO" id="GO:0004853">
    <property type="term" value="F:uroporphyrinogen decarboxylase activity"/>
    <property type="evidence" value="ECO:0007669"/>
    <property type="project" value="UniProtKB-EC"/>
</dbReference>
<comment type="similarity">
    <text evidence="4 13">Belongs to the uroporphyrinogen decarboxylase family.</text>
</comment>
<proteinExistence type="inferred from homology"/>
<evidence type="ECO:0000256" key="10">
    <source>
        <dbReference type="ARBA" id="ARBA00023239"/>
    </source>
</evidence>
<dbReference type="Gene3D" id="3.20.20.210">
    <property type="match status" value="1"/>
</dbReference>
<keyword evidence="8" id="KW-0963">Cytoplasm</keyword>
<dbReference type="SUPFAM" id="SSF51726">
    <property type="entry name" value="UROD/MetE-like"/>
    <property type="match status" value="1"/>
</dbReference>
<dbReference type="InterPro" id="IPR000257">
    <property type="entry name" value="Uroporphyrinogen_deCOase"/>
</dbReference>
<comment type="pathway">
    <text evidence="3 12">Porphyrin-containing compound metabolism; protoporphyrin-IX biosynthesis; coproporphyrinogen-III from 5-aminolevulinate: step 4/4.</text>
</comment>
<evidence type="ECO:0000256" key="13">
    <source>
        <dbReference type="RuleBase" id="RU004169"/>
    </source>
</evidence>
<evidence type="ECO:0000256" key="8">
    <source>
        <dbReference type="ARBA" id="ARBA00022490"/>
    </source>
</evidence>
<evidence type="ECO:0000256" key="4">
    <source>
        <dbReference type="ARBA" id="ARBA00009935"/>
    </source>
</evidence>
<feature type="region of interest" description="Disordered" evidence="14">
    <location>
        <begin position="375"/>
        <end position="441"/>
    </location>
</feature>
<dbReference type="GO" id="GO:0005829">
    <property type="term" value="C:cytosol"/>
    <property type="evidence" value="ECO:0007669"/>
    <property type="project" value="EnsemblFungi"/>
</dbReference>
<feature type="compositionally biased region" description="Basic and acidic residues" evidence="14">
    <location>
        <begin position="405"/>
        <end position="416"/>
    </location>
</feature>
<protein>
    <recommendedName>
        <fullName evidence="7 12">Uroporphyrinogen decarboxylase</fullName>
        <ecNumber evidence="6 12">4.1.1.37</ecNumber>
    </recommendedName>
</protein>
<evidence type="ECO:0000256" key="12">
    <source>
        <dbReference type="RuleBase" id="RU000554"/>
    </source>
</evidence>
<dbReference type="HAMAP" id="MF_00218">
    <property type="entry name" value="URO_D"/>
    <property type="match status" value="1"/>
</dbReference>
<name>A0A0A2V8K1_BEABA</name>
<dbReference type="PROSITE" id="PS00906">
    <property type="entry name" value="UROD_1"/>
    <property type="match status" value="1"/>
</dbReference>
<dbReference type="InterPro" id="IPR038071">
    <property type="entry name" value="UROD/MetE-like_sf"/>
</dbReference>
<comment type="subcellular location">
    <subcellularLocation>
        <location evidence="2">Cytoplasm</location>
    </subcellularLocation>
</comment>
<evidence type="ECO:0000256" key="6">
    <source>
        <dbReference type="ARBA" id="ARBA00012288"/>
    </source>
</evidence>
<dbReference type="UniPathway" id="UPA00251">
    <property type="reaction ID" value="UER00321"/>
</dbReference>
<dbReference type="STRING" id="1245745.A0A0A2V8K1"/>
<evidence type="ECO:0000313" key="17">
    <source>
        <dbReference type="EMBL" id="KGQ02435.1"/>
    </source>
</evidence>
<gene>
    <name evidence="17" type="ORF">BBAD15_g12353</name>
</gene>
<evidence type="ECO:0000256" key="3">
    <source>
        <dbReference type="ARBA" id="ARBA00004804"/>
    </source>
</evidence>
<keyword evidence="9 12" id="KW-0210">Decarboxylase</keyword>
<keyword evidence="11 12" id="KW-0627">Porphyrin biosynthesis</keyword>
<comment type="caution">
    <text evidence="17">The sequence shown here is derived from an EMBL/GenBank/DDBJ whole genome shotgun (WGS) entry which is preliminary data.</text>
</comment>
<evidence type="ECO:0000256" key="1">
    <source>
        <dbReference type="ARBA" id="ARBA00002448"/>
    </source>
</evidence>
<evidence type="ECO:0000256" key="9">
    <source>
        <dbReference type="ARBA" id="ARBA00022793"/>
    </source>
</evidence>
<evidence type="ECO:0000256" key="2">
    <source>
        <dbReference type="ARBA" id="ARBA00004496"/>
    </source>
</evidence>
<feature type="domain" description="Uroporphyrinogen decarboxylase (URO-D)" evidence="16">
    <location>
        <begin position="146"/>
        <end position="162"/>
    </location>
</feature>
<comment type="catalytic activity">
    <reaction evidence="12">
        <text>uroporphyrinogen III + 4 H(+) = coproporphyrinogen III + 4 CO2</text>
        <dbReference type="Rhea" id="RHEA:19865"/>
        <dbReference type="ChEBI" id="CHEBI:15378"/>
        <dbReference type="ChEBI" id="CHEBI:16526"/>
        <dbReference type="ChEBI" id="CHEBI:57308"/>
        <dbReference type="ChEBI" id="CHEBI:57309"/>
        <dbReference type="EC" id="4.1.1.37"/>
    </reaction>
</comment>
<feature type="domain" description="Uroporphyrinogen decarboxylase (URO-D)" evidence="15">
    <location>
        <begin position="27"/>
        <end position="36"/>
    </location>
</feature>
<dbReference type="Pfam" id="PF01208">
    <property type="entry name" value="URO-D"/>
    <property type="match status" value="1"/>
</dbReference>
<dbReference type="GO" id="GO:0006782">
    <property type="term" value="P:protoporphyrinogen IX biosynthetic process"/>
    <property type="evidence" value="ECO:0007669"/>
    <property type="project" value="UniProtKB-UniPathway"/>
</dbReference>
<evidence type="ECO:0000256" key="7">
    <source>
        <dbReference type="ARBA" id="ARBA00014308"/>
    </source>
</evidence>
<dbReference type="PROSITE" id="PS00907">
    <property type="entry name" value="UROD_2"/>
    <property type="match status" value="1"/>
</dbReference>
<dbReference type="PANTHER" id="PTHR21091:SF169">
    <property type="entry name" value="UROPORPHYRINOGEN DECARBOXYLASE"/>
    <property type="match status" value="1"/>
</dbReference>
<organism evidence="17 18">
    <name type="scientific">Beauveria bassiana D1-5</name>
    <dbReference type="NCBI Taxonomy" id="1245745"/>
    <lineage>
        <taxon>Eukaryota</taxon>
        <taxon>Fungi</taxon>
        <taxon>Dikarya</taxon>
        <taxon>Ascomycota</taxon>
        <taxon>Pezizomycotina</taxon>
        <taxon>Sordariomycetes</taxon>
        <taxon>Hypocreomycetidae</taxon>
        <taxon>Hypocreales</taxon>
        <taxon>Cordycipitaceae</taxon>
        <taxon>Beauveria</taxon>
    </lineage>
</organism>
<comment type="function">
    <text evidence="1">Catalyzes the decarboxylation of four acetate groups of uroporphyrinogen-III to yield coproporphyrinogen-III.</text>
</comment>
<sequence>MPFVSASVLKNDVFLRALLREPVPYTPIWLMRQAGRYLPEYRQTRARAGSFMGLAQNPDYASEVTLQPLERFDLDAAILFSDILTVPHAMGLGLDFAEGEGPRFARPVRTEEDVARLAVPDMDKLRYVFDAVSTIRRDLDGKVPLIGFAGSPWTIACYMVEGQGSDDYRLIKTMLYARPDLLHRILEINAEATLQYLNAQIAAGAQAVMLFDSWGGVLADGLFQQFSLAYTRKVVAGLTREHEGRRVPAIVFTKGGGQWLEDIAACGCDAVGLDWTVDLAAARRRTGDSVAFQGNLDPMALFGGADAIRAEARRVLDAFGPVGKGGHVFNLGHGISRFTPPEAVAELVDEVHRHSRSLRGLRAGRIHAGRAGGGLLGARRARRAAARPVRLPSPRARRGGPAGDRAVRAPQADRRGGGQSGRAVLRTEADQADRGSAARPAALRRGLAAPGAFRRRVLPAAAGRGDAADAAAAAAQADRLSGQALGRRPGGAAGRTQAQGGPQSGRGRPAA</sequence>
<dbReference type="Proteomes" id="UP000030106">
    <property type="component" value="Unassembled WGS sequence"/>
</dbReference>
<dbReference type="PANTHER" id="PTHR21091">
    <property type="entry name" value="METHYLTETRAHYDROFOLATE:HOMOCYSTEINE METHYLTRANSFERASE RELATED"/>
    <property type="match status" value="1"/>
</dbReference>
<reference evidence="17 18" key="1">
    <citation type="submission" date="2012-10" db="EMBL/GenBank/DDBJ databases">
        <title>Genome sequencing and analysis of entomopathogenic fungi Beauveria bassiana D1-5.</title>
        <authorList>
            <person name="Li Q."/>
            <person name="Wang L."/>
            <person name="Zhang Z."/>
            <person name="Wang Q."/>
            <person name="Ren J."/>
            <person name="Wang M."/>
            <person name="Xu W."/>
            <person name="Wang J."/>
            <person name="Lu Y."/>
            <person name="Du Q."/>
            <person name="Sun Z."/>
        </authorList>
    </citation>
    <scope>NUCLEOTIDE SEQUENCE [LARGE SCALE GENOMIC DNA]</scope>
    <source>
        <strain evidence="17 18">D1-5</strain>
    </source>
</reference>
<feature type="region of interest" description="Disordered" evidence="14">
    <location>
        <begin position="478"/>
        <end position="511"/>
    </location>
</feature>
<dbReference type="CDD" id="cd00717">
    <property type="entry name" value="URO-D"/>
    <property type="match status" value="1"/>
</dbReference>
<feature type="compositionally biased region" description="Low complexity" evidence="14">
    <location>
        <begin position="478"/>
        <end position="487"/>
    </location>
</feature>
<evidence type="ECO:0000259" key="15">
    <source>
        <dbReference type="PROSITE" id="PS00906"/>
    </source>
</evidence>
<dbReference type="HOGENOM" id="CLU_040933_0_0_1"/>
<dbReference type="NCBIfam" id="TIGR01464">
    <property type="entry name" value="hemE"/>
    <property type="match status" value="1"/>
</dbReference>
<accession>A0A0A2V8K1</accession>
<evidence type="ECO:0000256" key="11">
    <source>
        <dbReference type="ARBA" id="ARBA00023244"/>
    </source>
</evidence>
<evidence type="ECO:0000256" key="5">
    <source>
        <dbReference type="ARBA" id="ARBA00011738"/>
    </source>
</evidence>
<dbReference type="EMBL" id="ANFO01001549">
    <property type="protein sequence ID" value="KGQ02435.1"/>
    <property type="molecule type" value="Genomic_DNA"/>
</dbReference>
<evidence type="ECO:0000256" key="14">
    <source>
        <dbReference type="SAM" id="MobiDB-lite"/>
    </source>
</evidence>
<evidence type="ECO:0000259" key="16">
    <source>
        <dbReference type="PROSITE" id="PS00907"/>
    </source>
</evidence>
<dbReference type="InterPro" id="IPR006361">
    <property type="entry name" value="Uroporphyrinogen_deCO2ase_HemE"/>
</dbReference>
<comment type="subunit">
    <text evidence="5">Homodimer.</text>
</comment>
<dbReference type="EC" id="4.1.1.37" evidence="6 12"/>